<evidence type="ECO:0000313" key="1">
    <source>
        <dbReference type="EMBL" id="GAU35219.1"/>
    </source>
</evidence>
<sequence>MGVCTEKIYKRKVNTNIWQIDDPPHPLVMILQFIYCTSHGTRHAVNISVTNYLVIQIKSK</sequence>
<proteinExistence type="predicted"/>
<organism evidence="1 2">
    <name type="scientific">Trifolium subterraneum</name>
    <name type="common">Subterranean clover</name>
    <dbReference type="NCBI Taxonomy" id="3900"/>
    <lineage>
        <taxon>Eukaryota</taxon>
        <taxon>Viridiplantae</taxon>
        <taxon>Streptophyta</taxon>
        <taxon>Embryophyta</taxon>
        <taxon>Tracheophyta</taxon>
        <taxon>Spermatophyta</taxon>
        <taxon>Magnoliopsida</taxon>
        <taxon>eudicotyledons</taxon>
        <taxon>Gunneridae</taxon>
        <taxon>Pentapetalae</taxon>
        <taxon>rosids</taxon>
        <taxon>fabids</taxon>
        <taxon>Fabales</taxon>
        <taxon>Fabaceae</taxon>
        <taxon>Papilionoideae</taxon>
        <taxon>50 kb inversion clade</taxon>
        <taxon>NPAAA clade</taxon>
        <taxon>Hologalegina</taxon>
        <taxon>IRL clade</taxon>
        <taxon>Trifolieae</taxon>
        <taxon>Trifolium</taxon>
    </lineage>
</organism>
<name>A0A2Z6NUP3_TRISU</name>
<evidence type="ECO:0000313" key="2">
    <source>
        <dbReference type="Proteomes" id="UP000242715"/>
    </source>
</evidence>
<gene>
    <name evidence="1" type="ORF">TSUD_204950</name>
</gene>
<dbReference type="EMBL" id="DF973581">
    <property type="protein sequence ID" value="GAU35219.1"/>
    <property type="molecule type" value="Genomic_DNA"/>
</dbReference>
<reference evidence="2" key="1">
    <citation type="journal article" date="2017" name="Front. Plant Sci.">
        <title>Climate Clever Clovers: New Paradigm to Reduce the Environmental Footprint of Ruminants by Breeding Low Methanogenic Forages Utilizing Haplotype Variation.</title>
        <authorList>
            <person name="Kaur P."/>
            <person name="Appels R."/>
            <person name="Bayer P.E."/>
            <person name="Keeble-Gagnere G."/>
            <person name="Wang J."/>
            <person name="Hirakawa H."/>
            <person name="Shirasawa K."/>
            <person name="Vercoe P."/>
            <person name="Stefanova K."/>
            <person name="Durmic Z."/>
            <person name="Nichols P."/>
            <person name="Revell C."/>
            <person name="Isobe S.N."/>
            <person name="Edwards D."/>
            <person name="Erskine W."/>
        </authorList>
    </citation>
    <scope>NUCLEOTIDE SEQUENCE [LARGE SCALE GENOMIC DNA]</scope>
    <source>
        <strain evidence="2">cv. Daliak</strain>
    </source>
</reference>
<protein>
    <submittedName>
        <fullName evidence="1">Uncharacterized protein</fullName>
    </submittedName>
</protein>
<keyword evidence="2" id="KW-1185">Reference proteome</keyword>
<dbReference type="AlphaFoldDB" id="A0A2Z6NUP3"/>
<dbReference type="Proteomes" id="UP000242715">
    <property type="component" value="Unassembled WGS sequence"/>
</dbReference>
<accession>A0A2Z6NUP3</accession>